<sequence length="290" mass="31270">MNIGFIGTGVMGAAIAEHFIDAGHDLTVYNRTRQKAQKLIDKGAKWAVTPKIIADRTDVIFTMVGFPKDVESVYFGANGIFAGLKPGSIVVDMTTSTPSLAIKINKEAHTHNSLALDAPVSGGDIGAQKGALTVMLGGDESAYQQLSDLFDLIGKRVNYFGAAGSGQHTKMANQIMIAGTMTGLTEMLVYAKNAKLPLDQVLATLSSGGADNWSMENYVPRILAQDYTPGFFAKHFLKDLRIALDEADKMGLDLPSTKLAKQLYETMVEQANLGDDGTQGLIKTYEKWKD</sequence>
<dbReference type="SUPFAM" id="SSF51735">
    <property type="entry name" value="NAD(P)-binding Rossmann-fold domains"/>
    <property type="match status" value="1"/>
</dbReference>
<dbReference type="GO" id="GO:0050661">
    <property type="term" value="F:NADP binding"/>
    <property type="evidence" value="ECO:0007669"/>
    <property type="project" value="InterPro"/>
</dbReference>
<dbReference type="EMBL" id="PUFO01000105">
    <property type="protein sequence ID" value="TDG71411.1"/>
    <property type="molecule type" value="Genomic_DNA"/>
</dbReference>
<evidence type="ECO:0000313" key="8">
    <source>
        <dbReference type="Proteomes" id="UP000294854"/>
    </source>
</evidence>
<dbReference type="STRING" id="1122149.FD44_GL000213"/>
<dbReference type="InterPro" id="IPR015815">
    <property type="entry name" value="HIBADH-related"/>
</dbReference>
<dbReference type="PANTHER" id="PTHR43060:SF15">
    <property type="entry name" value="3-HYDROXYISOBUTYRATE DEHYDROGENASE-LIKE 1, MITOCHONDRIAL-RELATED"/>
    <property type="match status" value="1"/>
</dbReference>
<dbReference type="OrthoDB" id="9786703at2"/>
<keyword evidence="3" id="KW-0520">NAD</keyword>
<dbReference type="PANTHER" id="PTHR43060">
    <property type="entry name" value="3-HYDROXYISOBUTYRATE DEHYDROGENASE-LIKE 1, MITOCHONDRIAL-RELATED"/>
    <property type="match status" value="1"/>
</dbReference>
<gene>
    <name evidence="7" type="ORF">C5L31_002198</name>
</gene>
<dbReference type="Proteomes" id="UP000294854">
    <property type="component" value="Unassembled WGS sequence"/>
</dbReference>
<proteinExistence type="inferred from homology"/>
<evidence type="ECO:0008006" key="9">
    <source>
        <dbReference type="Google" id="ProtNLM"/>
    </source>
</evidence>
<dbReference type="Pfam" id="PF03446">
    <property type="entry name" value="NAD_binding_2"/>
    <property type="match status" value="1"/>
</dbReference>
<dbReference type="AlphaFoldDB" id="A0A4R5NDG0"/>
<protein>
    <recommendedName>
        <fullName evidence="9">6-phosphogluconate dehydrogenase NADP-binding domain-containing protein</fullName>
    </recommendedName>
</protein>
<dbReference type="InterPro" id="IPR013328">
    <property type="entry name" value="6PGD_dom2"/>
</dbReference>
<organism evidence="7 8">
    <name type="scientific">Secundilactobacillus malefermentans</name>
    <dbReference type="NCBI Taxonomy" id="176292"/>
    <lineage>
        <taxon>Bacteria</taxon>
        <taxon>Bacillati</taxon>
        <taxon>Bacillota</taxon>
        <taxon>Bacilli</taxon>
        <taxon>Lactobacillales</taxon>
        <taxon>Lactobacillaceae</taxon>
        <taxon>Secundilactobacillus</taxon>
    </lineage>
</organism>
<evidence type="ECO:0000256" key="3">
    <source>
        <dbReference type="ARBA" id="ARBA00023027"/>
    </source>
</evidence>
<dbReference type="Gene3D" id="1.10.1040.10">
    <property type="entry name" value="N-(1-d-carboxylethyl)-l-norvaline Dehydrogenase, domain 2"/>
    <property type="match status" value="1"/>
</dbReference>
<evidence type="ECO:0000259" key="6">
    <source>
        <dbReference type="Pfam" id="PF14833"/>
    </source>
</evidence>
<comment type="similarity">
    <text evidence="1">Belongs to the HIBADH-related family.</text>
</comment>
<dbReference type="Gene3D" id="3.40.50.720">
    <property type="entry name" value="NAD(P)-binding Rossmann-like Domain"/>
    <property type="match status" value="1"/>
</dbReference>
<dbReference type="GO" id="GO:0051287">
    <property type="term" value="F:NAD binding"/>
    <property type="evidence" value="ECO:0007669"/>
    <property type="project" value="InterPro"/>
</dbReference>
<feature type="domain" description="3-hydroxyisobutyrate dehydrogenase-like NAD-binding" evidence="6">
    <location>
        <begin position="164"/>
        <end position="283"/>
    </location>
</feature>
<dbReference type="SUPFAM" id="SSF48179">
    <property type="entry name" value="6-phosphogluconate dehydrogenase C-terminal domain-like"/>
    <property type="match status" value="1"/>
</dbReference>
<evidence type="ECO:0000256" key="4">
    <source>
        <dbReference type="PIRSR" id="PIRSR000103-1"/>
    </source>
</evidence>
<accession>A0A4R5NDG0</accession>
<dbReference type="Pfam" id="PF14833">
    <property type="entry name" value="NAD_binding_11"/>
    <property type="match status" value="1"/>
</dbReference>
<keyword evidence="2" id="KW-0560">Oxidoreductase</keyword>
<name>A0A4R5NDG0_9LACO</name>
<dbReference type="InterPro" id="IPR036291">
    <property type="entry name" value="NAD(P)-bd_dom_sf"/>
</dbReference>
<evidence type="ECO:0000259" key="5">
    <source>
        <dbReference type="Pfam" id="PF03446"/>
    </source>
</evidence>
<evidence type="ECO:0000313" key="7">
    <source>
        <dbReference type="EMBL" id="TDG71411.1"/>
    </source>
</evidence>
<reference evidence="7 8" key="1">
    <citation type="journal article" date="2019" name="Appl. Microbiol. Biotechnol.">
        <title>Uncovering carbohydrate metabolism through a genotype-phenotype association study of 56 lactic acid bacteria genomes.</title>
        <authorList>
            <person name="Buron-Moles G."/>
            <person name="Chailyan A."/>
            <person name="Dolejs I."/>
            <person name="Forster J."/>
            <person name="Miks M.H."/>
        </authorList>
    </citation>
    <scope>NUCLEOTIDE SEQUENCE [LARGE SCALE GENOMIC DNA]</scope>
    <source>
        <strain evidence="7 8">ATCC 49373</strain>
    </source>
</reference>
<evidence type="ECO:0000256" key="2">
    <source>
        <dbReference type="ARBA" id="ARBA00023002"/>
    </source>
</evidence>
<dbReference type="InterPro" id="IPR029154">
    <property type="entry name" value="HIBADH-like_NADP-bd"/>
</dbReference>
<feature type="active site" evidence="4">
    <location>
        <position position="170"/>
    </location>
</feature>
<feature type="domain" description="6-phosphogluconate dehydrogenase NADP-binding" evidence="5">
    <location>
        <begin position="2"/>
        <end position="161"/>
    </location>
</feature>
<evidence type="ECO:0000256" key="1">
    <source>
        <dbReference type="ARBA" id="ARBA00009080"/>
    </source>
</evidence>
<keyword evidence="8" id="KW-1185">Reference proteome</keyword>
<dbReference type="InterPro" id="IPR006115">
    <property type="entry name" value="6PGDH_NADP-bd"/>
</dbReference>
<dbReference type="GO" id="GO:0016491">
    <property type="term" value="F:oxidoreductase activity"/>
    <property type="evidence" value="ECO:0007669"/>
    <property type="project" value="UniProtKB-KW"/>
</dbReference>
<dbReference type="InterPro" id="IPR008927">
    <property type="entry name" value="6-PGluconate_DH-like_C_sf"/>
</dbReference>
<dbReference type="RefSeq" id="WP_010619455.1">
    <property type="nucleotide sequence ID" value="NZ_PUFO01000105.1"/>
</dbReference>
<comment type="caution">
    <text evidence="7">The sequence shown here is derived from an EMBL/GenBank/DDBJ whole genome shotgun (WGS) entry which is preliminary data.</text>
</comment>
<dbReference type="PIRSF" id="PIRSF000103">
    <property type="entry name" value="HIBADH"/>
    <property type="match status" value="1"/>
</dbReference>